<dbReference type="RefSeq" id="WP_220564346.1">
    <property type="nucleotide sequence ID" value="NZ_CP074133.1"/>
</dbReference>
<name>A0ABX8BNC9_9ACTN</name>
<feature type="domain" description="Carboxylesterase type B" evidence="4">
    <location>
        <begin position="31"/>
        <end position="479"/>
    </location>
</feature>
<evidence type="ECO:0000259" key="4">
    <source>
        <dbReference type="Pfam" id="PF00135"/>
    </source>
</evidence>
<organism evidence="5 6">
    <name type="scientific">Nocardiopsis changdeensis</name>
    <dbReference type="NCBI Taxonomy" id="2831969"/>
    <lineage>
        <taxon>Bacteria</taxon>
        <taxon>Bacillati</taxon>
        <taxon>Actinomycetota</taxon>
        <taxon>Actinomycetes</taxon>
        <taxon>Streptosporangiales</taxon>
        <taxon>Nocardiopsidaceae</taxon>
        <taxon>Nocardiopsis</taxon>
    </lineage>
</organism>
<dbReference type="InterPro" id="IPR002018">
    <property type="entry name" value="CarbesteraseB"/>
</dbReference>
<dbReference type="PANTHER" id="PTHR11559">
    <property type="entry name" value="CARBOXYLESTERASE"/>
    <property type="match status" value="1"/>
</dbReference>
<evidence type="ECO:0000313" key="6">
    <source>
        <dbReference type="Proteomes" id="UP000676079"/>
    </source>
</evidence>
<comment type="similarity">
    <text evidence="1 3">Belongs to the type-B carboxylesterase/lipase family.</text>
</comment>
<dbReference type="InterPro" id="IPR029058">
    <property type="entry name" value="AB_hydrolase_fold"/>
</dbReference>
<sequence>MKKFWSAGLGITLLAATACAPAAAVSDAVDPAVVVTAQGAVRGEADGAVRSFQGIPYAEADRFEAPRPAAGWDGVRDATEPGEPCAQPAGYPIGEYSTEEDCLDLNVTTPAGAEDGLPVIVWIHGGSMMFGMGDLYGPDRLAAGGAVVVSMNYRLGVTSFLTHPDLPESGALALDDQRAALRWVRENIAAFGGDPGNVTVMGQSGGGLGICGHLVSPESEGLFQRAIVQSAPCSAPGAASRDRGTAEAEGAEVIDAVGCADAGDVAACLREVPIGELVEAYGPWREPRPVSGTPALPLPVDEALEAGRFHRVPVLIGVNHDEENGMVLGTELASGAPMADGEYEPAVREAYGDDADAVLRRYPRGDAAGPSLARVRTDSVWSVPTLDTARALSRRTDVRMYEFAERGTPWFAGYDEPSFPADSQHMAELPYIFDLELFQGLTPAQAAFGDRLIGAWTRFAATGDPSGGGEAEWDRLRDDRGPAGWYVQSLDSGEWGRADFAREHGYGFWSRLGG</sequence>
<dbReference type="EC" id="3.1.1.-" evidence="3"/>
<keyword evidence="6" id="KW-1185">Reference proteome</keyword>
<dbReference type="Gene3D" id="3.40.50.1820">
    <property type="entry name" value="alpha/beta hydrolase"/>
    <property type="match status" value="1"/>
</dbReference>
<dbReference type="PROSITE" id="PS51257">
    <property type="entry name" value="PROKAR_LIPOPROTEIN"/>
    <property type="match status" value="1"/>
</dbReference>
<dbReference type="PROSITE" id="PS00122">
    <property type="entry name" value="CARBOXYLESTERASE_B_1"/>
    <property type="match status" value="1"/>
</dbReference>
<keyword evidence="2 3" id="KW-0378">Hydrolase</keyword>
<dbReference type="Proteomes" id="UP000676079">
    <property type="component" value="Chromosome"/>
</dbReference>
<dbReference type="Pfam" id="PF00135">
    <property type="entry name" value="COesterase"/>
    <property type="match status" value="1"/>
</dbReference>
<dbReference type="InterPro" id="IPR050309">
    <property type="entry name" value="Type-B_Carboxylest/Lipase"/>
</dbReference>
<evidence type="ECO:0000256" key="2">
    <source>
        <dbReference type="ARBA" id="ARBA00022801"/>
    </source>
</evidence>
<dbReference type="InterPro" id="IPR019826">
    <property type="entry name" value="Carboxylesterase_B_AS"/>
</dbReference>
<feature type="chain" id="PRO_5044985935" description="Carboxylic ester hydrolase" evidence="3">
    <location>
        <begin position="23"/>
        <end position="514"/>
    </location>
</feature>
<dbReference type="EMBL" id="CP074133">
    <property type="protein sequence ID" value="QUX23118.1"/>
    <property type="molecule type" value="Genomic_DNA"/>
</dbReference>
<evidence type="ECO:0000313" key="5">
    <source>
        <dbReference type="EMBL" id="QUX23118.1"/>
    </source>
</evidence>
<feature type="signal peptide" evidence="3">
    <location>
        <begin position="1"/>
        <end position="22"/>
    </location>
</feature>
<reference evidence="5 6" key="1">
    <citation type="submission" date="2021-05" db="EMBL/GenBank/DDBJ databases">
        <title>Direct Submission.</title>
        <authorList>
            <person name="Li K."/>
            <person name="Gao J."/>
        </authorList>
    </citation>
    <scope>NUCLEOTIDE SEQUENCE [LARGE SCALE GENOMIC DNA]</scope>
    <source>
        <strain evidence="5 6">Mg02</strain>
    </source>
</reference>
<accession>A0ABX8BNC9</accession>
<evidence type="ECO:0000256" key="3">
    <source>
        <dbReference type="RuleBase" id="RU361235"/>
    </source>
</evidence>
<evidence type="ECO:0000256" key="1">
    <source>
        <dbReference type="ARBA" id="ARBA00005964"/>
    </source>
</evidence>
<protein>
    <recommendedName>
        <fullName evidence="3">Carboxylic ester hydrolase</fullName>
        <ecNumber evidence="3">3.1.1.-</ecNumber>
    </recommendedName>
</protein>
<dbReference type="SUPFAM" id="SSF53474">
    <property type="entry name" value="alpha/beta-Hydrolases"/>
    <property type="match status" value="1"/>
</dbReference>
<proteinExistence type="inferred from homology"/>
<gene>
    <name evidence="5" type="ORF">KGD84_01560</name>
</gene>
<keyword evidence="3" id="KW-0732">Signal</keyword>